<organism evidence="1 2">
    <name type="scientific">Danxiaibacter flavus</name>
    <dbReference type="NCBI Taxonomy" id="3049108"/>
    <lineage>
        <taxon>Bacteria</taxon>
        <taxon>Pseudomonadati</taxon>
        <taxon>Bacteroidota</taxon>
        <taxon>Chitinophagia</taxon>
        <taxon>Chitinophagales</taxon>
        <taxon>Chitinophagaceae</taxon>
        <taxon>Danxiaibacter</taxon>
    </lineage>
</organism>
<name>A0ABV3ZG71_9BACT</name>
<evidence type="ECO:0000313" key="2">
    <source>
        <dbReference type="Proteomes" id="UP001560573"/>
    </source>
</evidence>
<keyword evidence="2" id="KW-1185">Reference proteome</keyword>
<gene>
    <name evidence="1" type="ORF">QTN47_15370</name>
</gene>
<dbReference type="InterPro" id="IPR014917">
    <property type="entry name" value="DUF1800"/>
</dbReference>
<dbReference type="Proteomes" id="UP001560573">
    <property type="component" value="Unassembled WGS sequence"/>
</dbReference>
<protein>
    <submittedName>
        <fullName evidence="1">DUF1800 domain-containing protein</fullName>
    </submittedName>
</protein>
<dbReference type="RefSeq" id="WP_369330297.1">
    <property type="nucleotide sequence ID" value="NZ_JAULBC010000005.1"/>
</dbReference>
<proteinExistence type="predicted"/>
<reference evidence="1 2" key="1">
    <citation type="submission" date="2023-07" db="EMBL/GenBank/DDBJ databases">
        <authorList>
            <person name="Lian W.-H."/>
        </authorList>
    </citation>
    <scope>NUCLEOTIDE SEQUENCE [LARGE SCALE GENOMIC DNA]</scope>
    <source>
        <strain evidence="1 2">SYSU DXS3180</strain>
    </source>
</reference>
<accession>A0ABV3ZG71</accession>
<dbReference type="Pfam" id="PF08811">
    <property type="entry name" value="DUF1800"/>
    <property type="match status" value="1"/>
</dbReference>
<comment type="caution">
    <text evidence="1">The sequence shown here is derived from an EMBL/GenBank/DDBJ whole genome shotgun (WGS) entry which is preliminary data.</text>
</comment>
<dbReference type="EMBL" id="JAULBC010000005">
    <property type="protein sequence ID" value="MEX6688887.1"/>
    <property type="molecule type" value="Genomic_DNA"/>
</dbReference>
<evidence type="ECO:0000313" key="1">
    <source>
        <dbReference type="EMBL" id="MEX6688887.1"/>
    </source>
</evidence>
<sequence>MVLTTQIKNQHLLWRAGFGVAVNDISRLSTIPPNNLYQIIEKKSQAKPSYFDVADNSLKGLFMGIGNAVQLENQMKEMSKEQKKQVRVQSREDIKSLNLTWLHEMVNSDAQLREKMSLFWHGHFACINLNIFYQQQLLNEIRSNALGNFGDLLRAVSKSAAMLSFLNNQQNKKQHPNENFAREVMELFTLGRGHYTEQDVKEAARAFTGWGFKMNGEFVFRKMFHDDGVKTVLGKAGNFDGDDVIDILLQQKQTALFITRKIYRYLVNDSPDEEKVKHLAEHFYKSYYNISSLMKNIFTADWFYDEKNVGSRVKSPVELIAGIRRTLPMQFQNESMQLLLQRVLGQLLFYPPNVAGWPGGTNWIDSSSLMLRLSLARLIKEDESFNIKPKTDDDQQMGMQENYSQLKATPSQSAKSGAARPGLRINADIDWPSYMKQFESVGREYLYDVMESVLLQTPPSSLNETVVQGIVDKSSREAYIQTTTIALMSTPEYQLC</sequence>